<feature type="compositionally biased region" description="Low complexity" evidence="2">
    <location>
        <begin position="486"/>
        <end position="498"/>
    </location>
</feature>
<feature type="region of interest" description="Disordered" evidence="2">
    <location>
        <begin position="1"/>
        <end position="38"/>
    </location>
</feature>
<evidence type="ECO:0000313" key="3">
    <source>
        <dbReference type="EnsemblPlants" id="Bra038433.1-P"/>
    </source>
</evidence>
<dbReference type="OMA" id="ESYFNDH"/>
<feature type="coiled-coil region" evidence="1">
    <location>
        <begin position="711"/>
        <end position="784"/>
    </location>
</feature>
<feature type="compositionally biased region" description="Basic and acidic residues" evidence="2">
    <location>
        <begin position="7"/>
        <end position="17"/>
    </location>
</feature>
<dbReference type="PANTHER" id="PTHR31099:SF18">
    <property type="entry name" value="AMINOTRANSFERASE-LIKE PLANT MOBILE DOMAIN-CONTAINING PROTEIN"/>
    <property type="match status" value="1"/>
</dbReference>
<dbReference type="eggNOG" id="KOG2852">
    <property type="taxonomic scope" value="Eukaryota"/>
</dbReference>
<keyword evidence="4" id="KW-1185">Reference proteome</keyword>
<dbReference type="PANTHER" id="PTHR31099">
    <property type="entry name" value="OS06G0165300 PROTEIN"/>
    <property type="match status" value="1"/>
</dbReference>
<feature type="region of interest" description="Disordered" evidence="2">
    <location>
        <begin position="430"/>
        <end position="615"/>
    </location>
</feature>
<feature type="region of interest" description="Disordered" evidence="2">
    <location>
        <begin position="66"/>
        <end position="110"/>
    </location>
</feature>
<evidence type="ECO:0000256" key="1">
    <source>
        <dbReference type="SAM" id="Coils"/>
    </source>
</evidence>
<keyword evidence="1" id="KW-0175">Coiled coil</keyword>
<organism evidence="3 4">
    <name type="scientific">Brassica campestris</name>
    <name type="common">Field mustard</name>
    <dbReference type="NCBI Taxonomy" id="3711"/>
    <lineage>
        <taxon>Eukaryota</taxon>
        <taxon>Viridiplantae</taxon>
        <taxon>Streptophyta</taxon>
        <taxon>Embryophyta</taxon>
        <taxon>Tracheophyta</taxon>
        <taxon>Spermatophyta</taxon>
        <taxon>Magnoliopsida</taxon>
        <taxon>eudicotyledons</taxon>
        <taxon>Gunneridae</taxon>
        <taxon>Pentapetalae</taxon>
        <taxon>rosids</taxon>
        <taxon>malvids</taxon>
        <taxon>Brassicales</taxon>
        <taxon>Brassicaceae</taxon>
        <taxon>Brassiceae</taxon>
        <taxon>Brassica</taxon>
    </lineage>
</organism>
<dbReference type="InParanoid" id="M4FBG7"/>
<feature type="compositionally biased region" description="Low complexity" evidence="2">
    <location>
        <begin position="549"/>
        <end position="558"/>
    </location>
</feature>
<reference evidence="3 4" key="2">
    <citation type="journal article" date="2018" name="Hortic Res">
        <title>Improved Brassica rapa reference genome by single-molecule sequencing and chromosome conformation capture technologies.</title>
        <authorList>
            <person name="Zhang L."/>
            <person name="Cai X."/>
            <person name="Wu J."/>
            <person name="Liu M."/>
            <person name="Grob S."/>
            <person name="Cheng F."/>
            <person name="Liang J."/>
            <person name="Cai C."/>
            <person name="Liu Z."/>
            <person name="Liu B."/>
            <person name="Wang F."/>
            <person name="Li S."/>
            <person name="Liu F."/>
            <person name="Li X."/>
            <person name="Cheng L."/>
            <person name="Yang W."/>
            <person name="Li M.H."/>
            <person name="Grossniklaus U."/>
            <person name="Zheng H."/>
            <person name="Wang X."/>
        </authorList>
    </citation>
    <scope>NUCLEOTIDE SEQUENCE [LARGE SCALE GENOMIC DNA]</scope>
    <source>
        <strain evidence="3 4">cv. Chiifu-401-42</strain>
    </source>
</reference>
<feature type="compositionally biased region" description="Low complexity" evidence="2">
    <location>
        <begin position="582"/>
        <end position="592"/>
    </location>
</feature>
<accession>M4FBG7</accession>
<sequence>MASKSRLSREQKGKDIADSPSPAKDTDGNPLDEFELIHRDALRDTENMSLSQRLLVADAHRQFREEEGGQIEDEEDAEGGRSLEDDAGNGSEALGAVAGSSKRARRVVGSNRSERLPVIRNIPYDQIDCRPVIYHPGGIFEELPRLSPEVLRDPRVQSWENVFSSCSSDKTVKDLLRRCGGAGVTYLIPSTEQRPWSPPVGYQCVYESYFNDHTKLWFPIPRLITSYAFRRDIAISQLLNGSLRIAVMLMVMAAELDISMSVRVFEELTSTKAEPNGVFSVKMRASYNVLTGHPNKTQDWQRAYFYIKSDEHAFEEPPGDDYRVLWNKELVRHPNTIAYPEKFFESAQAIAAHSHLRWADLSREWIRRQQARIARVDWESRLPCVLGPRKSRLSLFSRKQQKLLNKAREMEGVPDLSALLKGRLQLLSKESAPVGPSGVPDSGDQGGSKEGASNSNDEGVSVEPPAPSPKKKKKDKRTTGKSSDETSLPLSASLATSSEGQGTKKKKKKKRTRDEATSRDEATAMDDATPVERPKKKVKKKAAGTEPGSSVVVPSSADAAREGEVIPNVSLEEKRKALVQRSGSGSESAGGEKSVPGSSMSGGPRLEGTPSKTGRIEYPDRVEFLYDEATPLVLNPLRCAELTRQIRGGTKELPPVDDLYFKKEYIDAAMAGRRSDGSMNYLVEKYDSTLKQTMVQLGTSDKLARTRLGVIERLRAENKKASDKAAKEKEVLRVKFEELEDKLKSDRLAKKDALREKTRLERLVASLEKEKAELEGERDAVVGTLVKERQRLRDSRVQEVTRERIKVQTAMADKSTRCIGKMKGYLDRLIAREKAKNLYGQASGTKKCLEMIKDSGIAIPPSMINIFSEQEKMYEAEVANLYLEPFSEDDYALSPLSLPSRFVNEELMGVLDPYGSNVGLIGHESASQLITSREATEDPVDEPMVDITSALSEHPDDGAVHEQWPSAPNHQNEQRRLSGRGVISITLVEKSALACSAPDKAGDFLAFDCCDGGPVASLARASFNLHPFLAGELNNIESPGYRP</sequence>
<reference evidence="3 4" key="1">
    <citation type="journal article" date="2011" name="Nat. Genet.">
        <title>The genome of the mesopolyploid crop species Brassica rapa.</title>
        <authorList>
            <consortium name="Brassica rapa Genome Sequencing Project Consortium"/>
            <person name="Wang X."/>
            <person name="Wang H."/>
            <person name="Wang J."/>
            <person name="Sun R."/>
            <person name="Wu J."/>
            <person name="Liu S."/>
            <person name="Bai Y."/>
            <person name="Mun J.H."/>
            <person name="Bancroft I."/>
            <person name="Cheng F."/>
            <person name="Huang S."/>
            <person name="Li X."/>
            <person name="Hua W."/>
            <person name="Wang J."/>
            <person name="Wang X."/>
            <person name="Freeling M."/>
            <person name="Pires J.C."/>
            <person name="Paterson A.H."/>
            <person name="Chalhoub B."/>
            <person name="Wang B."/>
            <person name="Hayward A."/>
            <person name="Sharpe A.G."/>
            <person name="Park B.S."/>
            <person name="Weisshaar B."/>
            <person name="Liu B."/>
            <person name="Li B."/>
            <person name="Liu B."/>
            <person name="Tong C."/>
            <person name="Song C."/>
            <person name="Duran C."/>
            <person name="Peng C."/>
            <person name="Geng C."/>
            <person name="Koh C."/>
            <person name="Lin C."/>
            <person name="Edwards D."/>
            <person name="Mu D."/>
            <person name="Shen D."/>
            <person name="Soumpourou E."/>
            <person name="Li F."/>
            <person name="Fraser F."/>
            <person name="Conant G."/>
            <person name="Lassalle G."/>
            <person name="King G.J."/>
            <person name="Bonnema G."/>
            <person name="Tang H."/>
            <person name="Wang H."/>
            <person name="Belcram H."/>
            <person name="Zhou H."/>
            <person name="Hirakawa H."/>
            <person name="Abe H."/>
            <person name="Guo H."/>
            <person name="Wang H."/>
            <person name="Jin H."/>
            <person name="Parkin I.A."/>
            <person name="Batley J."/>
            <person name="Kim J.S."/>
            <person name="Just J."/>
            <person name="Li J."/>
            <person name="Xu J."/>
            <person name="Deng J."/>
            <person name="Kim J.A."/>
            <person name="Li J."/>
            <person name="Yu J."/>
            <person name="Meng J."/>
            <person name="Wang J."/>
            <person name="Min J."/>
            <person name="Poulain J."/>
            <person name="Wang J."/>
            <person name="Hatakeyama K."/>
            <person name="Wu K."/>
            <person name="Wang L."/>
            <person name="Fang L."/>
            <person name="Trick M."/>
            <person name="Links M.G."/>
            <person name="Zhao M."/>
            <person name="Jin M."/>
            <person name="Ramchiary N."/>
            <person name="Drou N."/>
            <person name="Berkman P.J."/>
            <person name="Cai Q."/>
            <person name="Huang Q."/>
            <person name="Li R."/>
            <person name="Tabata S."/>
            <person name="Cheng S."/>
            <person name="Zhang S."/>
            <person name="Zhang S."/>
            <person name="Huang S."/>
            <person name="Sato S."/>
            <person name="Sun S."/>
            <person name="Kwon S.J."/>
            <person name="Choi S.R."/>
            <person name="Lee T.H."/>
            <person name="Fan W."/>
            <person name="Zhao X."/>
            <person name="Tan X."/>
            <person name="Xu X."/>
            <person name="Wang Y."/>
            <person name="Qiu Y."/>
            <person name="Yin Y."/>
            <person name="Li Y."/>
            <person name="Du Y."/>
            <person name="Liao Y."/>
            <person name="Lim Y."/>
            <person name="Narusaka Y."/>
            <person name="Wang Y."/>
            <person name="Wang Z."/>
            <person name="Li Z."/>
            <person name="Wang Z."/>
            <person name="Xiong Z."/>
            <person name="Zhang Z."/>
        </authorList>
    </citation>
    <scope>NUCLEOTIDE SEQUENCE [LARGE SCALE GENOMIC DNA]</scope>
    <source>
        <strain evidence="3 4">cv. Chiifu-401-42</strain>
    </source>
</reference>
<feature type="compositionally biased region" description="Acidic residues" evidence="2">
    <location>
        <begin position="68"/>
        <end position="77"/>
    </location>
</feature>
<feature type="region of interest" description="Disordered" evidence="2">
    <location>
        <begin position="954"/>
        <end position="975"/>
    </location>
</feature>
<proteinExistence type="predicted"/>
<evidence type="ECO:0000256" key="2">
    <source>
        <dbReference type="SAM" id="MobiDB-lite"/>
    </source>
</evidence>
<dbReference type="AlphaFoldDB" id="M4FBG7"/>
<dbReference type="Gramene" id="Bra038433.1">
    <property type="protein sequence ID" value="Bra038433.1-P"/>
    <property type="gene ID" value="Bra038433"/>
</dbReference>
<dbReference type="Proteomes" id="UP000011750">
    <property type="component" value="Chromosome A08"/>
</dbReference>
<feature type="compositionally biased region" description="Basic and acidic residues" evidence="2">
    <location>
        <begin position="512"/>
        <end position="522"/>
    </location>
</feature>
<dbReference type="HOGENOM" id="CLU_017470_0_0_1"/>
<dbReference type="EnsemblPlants" id="Bra038433.1">
    <property type="protein sequence ID" value="Bra038433.1-P"/>
    <property type="gene ID" value="Bra038433"/>
</dbReference>
<reference evidence="3" key="3">
    <citation type="submission" date="2023-03" db="UniProtKB">
        <authorList>
            <consortium name="EnsemblPlants"/>
        </authorList>
    </citation>
    <scope>IDENTIFICATION</scope>
    <source>
        <strain evidence="3">cv. Chiifu-401-42</strain>
    </source>
</reference>
<protein>
    <submittedName>
        <fullName evidence="3">Uncharacterized protein</fullName>
    </submittedName>
</protein>
<name>M4FBG7_BRACM</name>
<evidence type="ECO:0000313" key="4">
    <source>
        <dbReference type="Proteomes" id="UP000011750"/>
    </source>
</evidence>